<dbReference type="PROSITE" id="PS00062">
    <property type="entry name" value="ALDOKETO_REDUCTASE_2"/>
    <property type="match status" value="1"/>
</dbReference>
<dbReference type="AlphaFoldDB" id="A0A6B0SHY5"/>
<comment type="caution">
    <text evidence="5">The sequence shown here is derived from an EMBL/GenBank/DDBJ whole genome shotgun (WGS) entry which is preliminary data.</text>
</comment>
<dbReference type="PRINTS" id="PR00069">
    <property type="entry name" value="ALDKETRDTASE"/>
</dbReference>
<evidence type="ECO:0000259" key="4">
    <source>
        <dbReference type="Pfam" id="PF00248"/>
    </source>
</evidence>
<comment type="similarity">
    <text evidence="1">Belongs to the aldo/keto reductase family.</text>
</comment>
<dbReference type="InterPro" id="IPR020471">
    <property type="entry name" value="AKR"/>
</dbReference>
<evidence type="ECO:0000313" key="5">
    <source>
        <dbReference type="EMBL" id="MXR21384.1"/>
    </source>
</evidence>
<dbReference type="InterPro" id="IPR018170">
    <property type="entry name" value="Aldo/ket_reductase_CS"/>
</dbReference>
<organism evidence="5 6">
    <name type="scientific">Halobacterium bonnevillei</name>
    <dbReference type="NCBI Taxonomy" id="2692200"/>
    <lineage>
        <taxon>Archaea</taxon>
        <taxon>Methanobacteriati</taxon>
        <taxon>Methanobacteriota</taxon>
        <taxon>Stenosarchaea group</taxon>
        <taxon>Halobacteria</taxon>
        <taxon>Halobacteriales</taxon>
        <taxon>Halobacteriaceae</taxon>
        <taxon>Halobacterium</taxon>
    </lineage>
</organism>
<dbReference type="OrthoDB" id="275427at2157"/>
<gene>
    <name evidence="5" type="ORF">GRX66_12495</name>
</gene>
<dbReference type="Pfam" id="PF00248">
    <property type="entry name" value="Aldo_ket_red"/>
    <property type="match status" value="1"/>
</dbReference>
<reference evidence="5 6" key="1">
    <citation type="submission" date="2019-12" db="EMBL/GenBank/DDBJ databases">
        <title>Isolation and characterization of three novel carbon monoxide-oxidizing members of Halobacteria from salione crusts and soils.</title>
        <authorList>
            <person name="Myers M.R."/>
            <person name="King G.M."/>
        </authorList>
    </citation>
    <scope>NUCLEOTIDE SEQUENCE [LARGE SCALE GENOMIC DNA]</scope>
    <source>
        <strain evidence="5 6">PCN9</strain>
    </source>
</reference>
<proteinExistence type="inferred from homology"/>
<dbReference type="SUPFAM" id="SSF51430">
    <property type="entry name" value="NAD(P)-linked oxidoreductase"/>
    <property type="match status" value="1"/>
</dbReference>
<evidence type="ECO:0000256" key="3">
    <source>
        <dbReference type="ARBA" id="ARBA00023002"/>
    </source>
</evidence>
<dbReference type="GO" id="GO:0051596">
    <property type="term" value="P:methylglyoxal catabolic process"/>
    <property type="evidence" value="ECO:0007669"/>
    <property type="project" value="TreeGrafter"/>
</dbReference>
<keyword evidence="3" id="KW-0560">Oxidoreductase</keyword>
<feature type="domain" description="NADP-dependent oxidoreductase" evidence="4">
    <location>
        <begin position="14"/>
        <end position="255"/>
    </location>
</feature>
<dbReference type="PIRSF" id="PIRSF000097">
    <property type="entry name" value="AKR"/>
    <property type="match status" value="1"/>
</dbReference>
<dbReference type="FunFam" id="3.20.20.100:FF:000002">
    <property type="entry name" value="2,5-diketo-D-gluconic acid reductase A"/>
    <property type="match status" value="1"/>
</dbReference>
<accession>A0A6B0SHY5</accession>
<dbReference type="PANTHER" id="PTHR43827">
    <property type="entry name" value="2,5-DIKETO-D-GLUCONIC ACID REDUCTASE"/>
    <property type="match status" value="1"/>
</dbReference>
<dbReference type="Gene3D" id="3.20.20.100">
    <property type="entry name" value="NADP-dependent oxidoreductase domain"/>
    <property type="match status" value="1"/>
</dbReference>
<keyword evidence="6" id="KW-1185">Reference proteome</keyword>
<dbReference type="RefSeq" id="WP_159526863.1">
    <property type="nucleotide sequence ID" value="NZ_WUUU01000107.1"/>
</dbReference>
<dbReference type="PROSITE" id="PS00798">
    <property type="entry name" value="ALDOKETO_REDUCTASE_1"/>
    <property type="match status" value="1"/>
</dbReference>
<protein>
    <submittedName>
        <fullName evidence="5">Aldo/keto reductase</fullName>
    </submittedName>
</protein>
<evidence type="ECO:0000313" key="6">
    <source>
        <dbReference type="Proteomes" id="UP000471521"/>
    </source>
</evidence>
<dbReference type="EMBL" id="WUUU01000107">
    <property type="protein sequence ID" value="MXR21384.1"/>
    <property type="molecule type" value="Genomic_DNA"/>
</dbReference>
<sequence length="277" mass="30116">MEYVERGGARIPTLGLGTWQNTGDSCAASVETALELGYRHVDTAQAYDNEAAVGRGIAAADVDRDDVFLTTKVWRSDLAADDVRPAVEASLDALETDYVDLLLAHWPHPRVPAEETLTAMAELRDDGLVEHVGVSNYTAAQLRAAQRAVDVPLVCDQVLYHPYKDQSAVRAACEDLDAALTAYSPLARGRVLDDDLLADVGRRYGKSPAQVALRWLTQQDGVVAVPKATSREHIEANLGALDFELTGEEVARIDARTGSLGVRLQNKLPALMRRFPL</sequence>
<dbReference type="Proteomes" id="UP000471521">
    <property type="component" value="Unassembled WGS sequence"/>
</dbReference>
<keyword evidence="2" id="KW-0521">NADP</keyword>
<dbReference type="InterPro" id="IPR036812">
    <property type="entry name" value="NAD(P)_OxRdtase_dom_sf"/>
</dbReference>
<dbReference type="PANTHER" id="PTHR43827:SF3">
    <property type="entry name" value="NADP-DEPENDENT OXIDOREDUCTASE DOMAIN-CONTAINING PROTEIN"/>
    <property type="match status" value="1"/>
</dbReference>
<dbReference type="GO" id="GO:1990002">
    <property type="term" value="F:methylglyoxal reductase (NADPH) (acetol producing) activity"/>
    <property type="evidence" value="ECO:0007669"/>
    <property type="project" value="TreeGrafter"/>
</dbReference>
<name>A0A6B0SHY5_9EURY</name>
<evidence type="ECO:0000256" key="2">
    <source>
        <dbReference type="ARBA" id="ARBA00022857"/>
    </source>
</evidence>
<evidence type="ECO:0000256" key="1">
    <source>
        <dbReference type="ARBA" id="ARBA00007905"/>
    </source>
</evidence>
<dbReference type="InterPro" id="IPR023210">
    <property type="entry name" value="NADP_OxRdtase_dom"/>
</dbReference>